<gene>
    <name evidence="1" type="ORF">FAM18172_01209</name>
</gene>
<proteinExistence type="predicted"/>
<evidence type="ECO:0000313" key="2">
    <source>
        <dbReference type="Proteomes" id="UP000285532"/>
    </source>
</evidence>
<reference evidence="1 2" key="1">
    <citation type="journal article" date="2018" name="Front. Microbiol.">
        <title>Conversion of Methionine to Cysteine in Lactobacillus paracasei Depends on the Highly Mobile cysK-ctl-cysE Gene Cluster.</title>
        <authorList>
            <person name="Wuthrich D."/>
            <person name="Irmler S."/>
            <person name="Berthoud H."/>
            <person name="Guggenbuhl B."/>
            <person name="Eugster E."/>
            <person name="Bruggmann R."/>
        </authorList>
    </citation>
    <scope>NUCLEOTIDE SEQUENCE [LARGE SCALE GENOMIC DNA]</scope>
    <source>
        <strain evidence="1 2">FAM18172</strain>
    </source>
</reference>
<dbReference type="AlphaFoldDB" id="A0A422MBM6"/>
<sequence length="250" mass="28447">MLKVVKRPKEYIAIKIPEDCEDVGKFVSNKVKENGIPIRVNVRYDGDHVVTTFGERENQRFVKQGDMLVADYSDLCGYVVHTMSQEKFNKQFMPANQYNQKTPITLDANTDPLKSKLKEISEDISYKIKGVTLSDDLKFSESFIAELDKALNDYHQKQGQSSQHTSTPHVRIEFDDINDVPCVWIDGKRIDRSDTGLVSVSLDWHTKDPAATDHVIRAYKIEYLKGDHREGIAQGSAMGPDLFKNDIHAK</sequence>
<evidence type="ECO:0000313" key="1">
    <source>
        <dbReference type="EMBL" id="RND86700.1"/>
    </source>
</evidence>
<comment type="caution">
    <text evidence="1">The sequence shown here is derived from an EMBL/GenBank/DDBJ whole genome shotgun (WGS) entry which is preliminary data.</text>
</comment>
<dbReference type="EMBL" id="LKFU01000053">
    <property type="protein sequence ID" value="RND86700.1"/>
    <property type="molecule type" value="Genomic_DNA"/>
</dbReference>
<organism evidence="1 2">
    <name type="scientific">Lacticaseibacillus paracasei</name>
    <name type="common">Lactobacillus paracasei</name>
    <dbReference type="NCBI Taxonomy" id="1597"/>
    <lineage>
        <taxon>Bacteria</taxon>
        <taxon>Bacillati</taxon>
        <taxon>Bacillota</taxon>
        <taxon>Bacilli</taxon>
        <taxon>Lactobacillales</taxon>
        <taxon>Lactobacillaceae</taxon>
        <taxon>Lacticaseibacillus</taxon>
    </lineage>
</organism>
<protein>
    <submittedName>
        <fullName evidence="1">Uncharacterized protein</fullName>
    </submittedName>
</protein>
<dbReference type="RefSeq" id="WP_128518950.1">
    <property type="nucleotide sequence ID" value="NZ_LKFU01000053.1"/>
</dbReference>
<dbReference type="Proteomes" id="UP000285532">
    <property type="component" value="Unassembled WGS sequence"/>
</dbReference>
<name>A0A422MBM6_LACPA</name>
<accession>A0A422MBM6</accession>